<organism evidence="1 2">
    <name type="scientific">Apiospora hydei</name>
    <dbReference type="NCBI Taxonomy" id="1337664"/>
    <lineage>
        <taxon>Eukaryota</taxon>
        <taxon>Fungi</taxon>
        <taxon>Dikarya</taxon>
        <taxon>Ascomycota</taxon>
        <taxon>Pezizomycotina</taxon>
        <taxon>Sordariomycetes</taxon>
        <taxon>Xylariomycetidae</taxon>
        <taxon>Amphisphaeriales</taxon>
        <taxon>Apiosporaceae</taxon>
        <taxon>Apiospora</taxon>
    </lineage>
</organism>
<keyword evidence="2" id="KW-1185">Reference proteome</keyword>
<dbReference type="Proteomes" id="UP001433268">
    <property type="component" value="Unassembled WGS sequence"/>
</dbReference>
<dbReference type="RefSeq" id="XP_066669707.1">
    <property type="nucleotide sequence ID" value="XM_066810784.1"/>
</dbReference>
<comment type="caution">
    <text evidence="1">The sequence shown here is derived from an EMBL/GenBank/DDBJ whole genome shotgun (WGS) entry which is preliminary data.</text>
</comment>
<sequence>MFDLKAYDPLGIGLCNLAASQKTISSSRWSELKPDHLDPPARTAYLDTLLQLREVFFVNIASFARSNAGPLSPIRGLGVRFNDAFPIMTKEPAFDRLRPDPRPIEGNLEKVIIATPDPREIINSWLRVLVNAGVSHHTNQVQYRYLLAQRPVPEGSAVFGPEDAERYLAKENKQWRAALETVSGFWKNKRRFTWSPGEVDAAFGFWLFPVDPAEKAPLGLAEQDPLSWNRVLDLSNYWPELGLSAMPQ</sequence>
<evidence type="ECO:0000313" key="2">
    <source>
        <dbReference type="Proteomes" id="UP001433268"/>
    </source>
</evidence>
<accession>A0ABR1WNW4</accession>
<reference evidence="1 2" key="1">
    <citation type="submission" date="2023-01" db="EMBL/GenBank/DDBJ databases">
        <title>Analysis of 21 Apiospora genomes using comparative genomics revels a genus with tremendous synthesis potential of carbohydrate active enzymes and secondary metabolites.</title>
        <authorList>
            <person name="Sorensen T."/>
        </authorList>
    </citation>
    <scope>NUCLEOTIDE SEQUENCE [LARGE SCALE GENOMIC DNA]</scope>
    <source>
        <strain evidence="1 2">CBS 114990</strain>
    </source>
</reference>
<dbReference type="EMBL" id="JAQQWN010000005">
    <property type="protein sequence ID" value="KAK8085198.1"/>
    <property type="molecule type" value="Genomic_DNA"/>
</dbReference>
<evidence type="ECO:0000313" key="1">
    <source>
        <dbReference type="EMBL" id="KAK8085198.1"/>
    </source>
</evidence>
<dbReference type="GeneID" id="92043844"/>
<proteinExistence type="predicted"/>
<protein>
    <submittedName>
        <fullName evidence="1">Uncharacterized protein</fullName>
    </submittedName>
</protein>
<name>A0ABR1WNW4_9PEZI</name>
<gene>
    <name evidence="1" type="ORF">PG997_006469</name>
</gene>